<name>A0ABQ3WTX9_9ACTN</name>
<keyword evidence="2" id="KW-0349">Heme</keyword>
<evidence type="ECO:0000313" key="5">
    <source>
        <dbReference type="EMBL" id="GID49719.1"/>
    </source>
</evidence>
<evidence type="ECO:0000256" key="3">
    <source>
        <dbReference type="ARBA" id="ARBA00022723"/>
    </source>
</evidence>
<protein>
    <recommendedName>
        <fullName evidence="6">Hemoglobin</fullName>
    </recommendedName>
</protein>
<dbReference type="CDD" id="cd00454">
    <property type="entry name" value="TrHb1_N"/>
    <property type="match status" value="1"/>
</dbReference>
<evidence type="ECO:0000256" key="2">
    <source>
        <dbReference type="ARBA" id="ARBA00022617"/>
    </source>
</evidence>
<dbReference type="Pfam" id="PF01152">
    <property type="entry name" value="Bac_globin"/>
    <property type="match status" value="1"/>
</dbReference>
<proteinExistence type="predicted"/>
<dbReference type="InterPro" id="IPR001486">
    <property type="entry name" value="Hemoglobin_trunc"/>
</dbReference>
<evidence type="ECO:0000256" key="4">
    <source>
        <dbReference type="ARBA" id="ARBA00023004"/>
    </source>
</evidence>
<gene>
    <name evidence="5" type="ORF">Aca07nite_69940</name>
</gene>
<evidence type="ECO:0000256" key="1">
    <source>
        <dbReference type="ARBA" id="ARBA00022448"/>
    </source>
</evidence>
<sequence>MLYLLGVDLYTRIGEGPAVTAAVDALYRVILGDHRLSGYFAATDVPRLKEHMVALLSQVLGGPQDYSGRDLRGAHFGLGITPADYDLVGAYLLGVLAGLGVDDEVLAAVRGVLTSVADDVVS</sequence>
<keyword evidence="1" id="KW-0813">Transport</keyword>
<organism evidence="5">
    <name type="scientific">Actinoplanes campanulatus</name>
    <dbReference type="NCBI Taxonomy" id="113559"/>
    <lineage>
        <taxon>Bacteria</taxon>
        <taxon>Bacillati</taxon>
        <taxon>Actinomycetota</taxon>
        <taxon>Actinomycetes</taxon>
        <taxon>Micromonosporales</taxon>
        <taxon>Micromonosporaceae</taxon>
        <taxon>Actinoplanes</taxon>
    </lineage>
</organism>
<comment type="caution">
    <text evidence="5">The sequence shown here is derived from an EMBL/GenBank/DDBJ whole genome shotgun (WGS) entry which is preliminary data.</text>
</comment>
<keyword evidence="3" id="KW-0479">Metal-binding</keyword>
<reference evidence="5" key="1">
    <citation type="submission" date="2021-01" db="EMBL/GenBank/DDBJ databases">
        <title>Whole genome shotgun sequence of Actinoplanes capillaceus NBRC 16408.</title>
        <authorList>
            <person name="Komaki H."/>
            <person name="Tamura T."/>
        </authorList>
    </citation>
    <scope>NUCLEOTIDE SEQUENCE [LARGE SCALE GENOMIC DNA]</scope>
    <source>
        <strain evidence="5">NBRC 16408</strain>
    </source>
</reference>
<evidence type="ECO:0008006" key="6">
    <source>
        <dbReference type="Google" id="ProtNLM"/>
    </source>
</evidence>
<dbReference type="EMBL" id="BOMF01000132">
    <property type="protein sequence ID" value="GID49719.1"/>
    <property type="molecule type" value="Genomic_DNA"/>
</dbReference>
<accession>A0ABQ3WTX9</accession>
<dbReference type="Gene3D" id="1.10.490.10">
    <property type="entry name" value="Globins"/>
    <property type="match status" value="1"/>
</dbReference>
<dbReference type="InterPro" id="IPR012292">
    <property type="entry name" value="Globin/Proto"/>
</dbReference>
<dbReference type="SUPFAM" id="SSF46458">
    <property type="entry name" value="Globin-like"/>
    <property type="match status" value="1"/>
</dbReference>
<keyword evidence="4" id="KW-0408">Iron</keyword>
<dbReference type="InterPro" id="IPR009050">
    <property type="entry name" value="Globin-like_sf"/>
</dbReference>